<dbReference type="InterPro" id="IPR010559">
    <property type="entry name" value="Sig_transdc_His_kin_internal"/>
</dbReference>
<feature type="transmembrane region" description="Helical" evidence="2">
    <location>
        <begin position="383"/>
        <end position="401"/>
    </location>
</feature>
<comment type="caution">
    <text evidence="4">The sequence shown here is derived from an EMBL/GenBank/DDBJ whole genome shotgun (WGS) entry which is preliminary data.</text>
</comment>
<dbReference type="PANTHER" id="PTHR34220">
    <property type="entry name" value="SENSOR HISTIDINE KINASE YPDA"/>
    <property type="match status" value="1"/>
</dbReference>
<dbReference type="GO" id="GO:0000155">
    <property type="term" value="F:phosphorelay sensor kinase activity"/>
    <property type="evidence" value="ECO:0007669"/>
    <property type="project" value="InterPro"/>
</dbReference>
<dbReference type="InterPro" id="IPR036034">
    <property type="entry name" value="PDZ_sf"/>
</dbReference>
<dbReference type="SUPFAM" id="SSF50156">
    <property type="entry name" value="PDZ domain-like"/>
    <property type="match status" value="1"/>
</dbReference>
<keyword evidence="4" id="KW-0418">Kinase</keyword>
<dbReference type="InterPro" id="IPR001478">
    <property type="entry name" value="PDZ"/>
</dbReference>
<feature type="transmembrane region" description="Helical" evidence="2">
    <location>
        <begin position="346"/>
        <end position="371"/>
    </location>
</feature>
<dbReference type="PANTHER" id="PTHR34220:SF7">
    <property type="entry name" value="SENSOR HISTIDINE KINASE YPDA"/>
    <property type="match status" value="1"/>
</dbReference>
<dbReference type="Pfam" id="PF06580">
    <property type="entry name" value="His_kinase"/>
    <property type="match status" value="1"/>
</dbReference>
<protein>
    <submittedName>
        <fullName evidence="4">Histidine kinase</fullName>
    </submittedName>
</protein>
<dbReference type="InterPro" id="IPR050640">
    <property type="entry name" value="Bact_2-comp_sensor_kinase"/>
</dbReference>
<proteinExistence type="predicted"/>
<dbReference type="AlphaFoldDB" id="A0A933SA58"/>
<keyword evidence="2" id="KW-0812">Transmembrane</keyword>
<feature type="domain" description="PDZ" evidence="3">
    <location>
        <begin position="21"/>
        <end position="98"/>
    </location>
</feature>
<feature type="transmembrane region" description="Helical" evidence="2">
    <location>
        <begin position="215"/>
        <end position="234"/>
    </location>
</feature>
<evidence type="ECO:0000313" key="4">
    <source>
        <dbReference type="EMBL" id="MBI5168018.1"/>
    </source>
</evidence>
<dbReference type="Proteomes" id="UP000696931">
    <property type="component" value="Unassembled WGS sequence"/>
</dbReference>
<keyword evidence="1" id="KW-0175">Coiled coil</keyword>
<sequence length="723" mass="79335">MNPVVPRRRLLAIAAVLLAVAIALPRFLTHTPYQRLGASISSGVVERVIGPPAMGRLEAGDMLVALDGQEFADPAFRDSLKARGWPREALQLTVERRGELRTLDIPPVRLTAWERLRIYAYPIAAVIAAPIVAFLLVWRRPDLATAWVFLWFAALQGLSVVWGLYQFPQDVPGPTLRWALRLHEWLAWLYPASFVHFMSVFPRARWSRGRRRESVWFWLTLAAYAAPAILWAVYARGGRPPADAVYNAYQAVALSIGIFSLLERYSRSGPDWNPATHQRALAVFASFSLLTSATLTLVASNPRFMPLLPDATARFLITGIAIAMLSAPFVFAYLIAGDPLFDPRRLIVNGLPYALLSGVLATIYLAVVLGGQRTFASITGEQALVFNVVAALVLAFAFAPLRERVQLAIDRVYGRDPVALQRALDQAGRDLLGAFDETEVRAAVERGLQQGLRRPLAVTWAADASPEIAADEVLADGDRAAVGGLLRQAGIRMENLRLAEERAAAERSAVELREAATRAELRALQAQVQPHFLFNALNALAYLIETDAGAAQRFTERLADMLRYTVEAGKRPAALLSDEIAFVEDYLGVARERYEQKLEFSYEGDPSLLSSTVPPLLLQPLVENSLKHGLAPEASALTMRLRARCEQGWLELEFADDGSPNGTNAPGLSVGLDNLEQRVRRFAGPDAVLESGRAARAARGGDGAGREGFVVRMRWPVSTGGIR</sequence>
<feature type="transmembrane region" description="Helical" evidence="2">
    <location>
        <begin position="145"/>
        <end position="165"/>
    </location>
</feature>
<keyword evidence="2" id="KW-0472">Membrane</keyword>
<gene>
    <name evidence="4" type="ORF">HZA61_00880</name>
</gene>
<feature type="transmembrane region" description="Helical" evidence="2">
    <location>
        <begin position="312"/>
        <end position="334"/>
    </location>
</feature>
<feature type="transmembrane region" description="Helical" evidence="2">
    <location>
        <begin position="118"/>
        <end position="138"/>
    </location>
</feature>
<evidence type="ECO:0000313" key="5">
    <source>
        <dbReference type="Proteomes" id="UP000696931"/>
    </source>
</evidence>
<keyword evidence="4" id="KW-0808">Transferase</keyword>
<dbReference type="EMBL" id="JACRIW010000008">
    <property type="protein sequence ID" value="MBI5168018.1"/>
    <property type="molecule type" value="Genomic_DNA"/>
</dbReference>
<dbReference type="SUPFAM" id="SSF55874">
    <property type="entry name" value="ATPase domain of HSP90 chaperone/DNA topoisomerase II/histidine kinase"/>
    <property type="match status" value="1"/>
</dbReference>
<feature type="transmembrane region" description="Helical" evidence="2">
    <location>
        <begin position="185"/>
        <end position="203"/>
    </location>
</feature>
<evidence type="ECO:0000256" key="2">
    <source>
        <dbReference type="SAM" id="Phobius"/>
    </source>
</evidence>
<feature type="coiled-coil region" evidence="1">
    <location>
        <begin position="495"/>
        <end position="522"/>
    </location>
</feature>
<keyword evidence="2" id="KW-1133">Transmembrane helix</keyword>
<dbReference type="PROSITE" id="PS50106">
    <property type="entry name" value="PDZ"/>
    <property type="match status" value="1"/>
</dbReference>
<dbReference type="Gene3D" id="2.30.42.10">
    <property type="match status" value="1"/>
</dbReference>
<name>A0A933SA58_UNCEI</name>
<dbReference type="GO" id="GO:0016020">
    <property type="term" value="C:membrane"/>
    <property type="evidence" value="ECO:0007669"/>
    <property type="project" value="InterPro"/>
</dbReference>
<dbReference type="Gene3D" id="3.30.565.10">
    <property type="entry name" value="Histidine kinase-like ATPase, C-terminal domain"/>
    <property type="match status" value="1"/>
</dbReference>
<organism evidence="4 5">
    <name type="scientific">Eiseniibacteriota bacterium</name>
    <dbReference type="NCBI Taxonomy" id="2212470"/>
    <lineage>
        <taxon>Bacteria</taxon>
        <taxon>Candidatus Eiseniibacteriota</taxon>
    </lineage>
</organism>
<feature type="transmembrane region" description="Helical" evidence="2">
    <location>
        <begin position="282"/>
        <end position="300"/>
    </location>
</feature>
<dbReference type="InterPro" id="IPR036890">
    <property type="entry name" value="HATPase_C_sf"/>
</dbReference>
<evidence type="ECO:0000256" key="1">
    <source>
        <dbReference type="SAM" id="Coils"/>
    </source>
</evidence>
<evidence type="ECO:0000259" key="3">
    <source>
        <dbReference type="PROSITE" id="PS50106"/>
    </source>
</evidence>
<accession>A0A933SA58</accession>
<reference evidence="4" key="1">
    <citation type="submission" date="2020-07" db="EMBL/GenBank/DDBJ databases">
        <title>Huge and variable diversity of episymbiotic CPR bacteria and DPANN archaea in groundwater ecosystems.</title>
        <authorList>
            <person name="He C.Y."/>
            <person name="Keren R."/>
            <person name="Whittaker M."/>
            <person name="Farag I.F."/>
            <person name="Doudna J."/>
            <person name="Cate J.H.D."/>
            <person name="Banfield J.F."/>
        </authorList>
    </citation>
    <scope>NUCLEOTIDE SEQUENCE</scope>
    <source>
        <strain evidence="4">NC_groundwater_1813_Pr3_B-0.1um_71_17</strain>
    </source>
</reference>